<evidence type="ECO:0000313" key="3">
    <source>
        <dbReference type="EMBL" id="MDO7905101.1"/>
    </source>
</evidence>
<keyword evidence="2" id="KW-1133">Transmembrane helix</keyword>
<protein>
    <submittedName>
        <fullName evidence="3">Uncharacterized protein</fullName>
    </submittedName>
</protein>
<feature type="compositionally biased region" description="Polar residues" evidence="1">
    <location>
        <begin position="1"/>
        <end position="15"/>
    </location>
</feature>
<organism evidence="3 4">
    <name type="scientific">Paenibacillus lacisoli</name>
    <dbReference type="NCBI Taxonomy" id="3064525"/>
    <lineage>
        <taxon>Bacteria</taxon>
        <taxon>Bacillati</taxon>
        <taxon>Bacillota</taxon>
        <taxon>Bacilli</taxon>
        <taxon>Bacillales</taxon>
        <taxon>Paenibacillaceae</taxon>
        <taxon>Paenibacillus</taxon>
    </lineage>
</organism>
<proteinExistence type="predicted"/>
<feature type="region of interest" description="Disordered" evidence="1">
    <location>
        <begin position="1"/>
        <end position="77"/>
    </location>
</feature>
<feature type="compositionally biased region" description="Basic and acidic residues" evidence="1">
    <location>
        <begin position="29"/>
        <end position="41"/>
    </location>
</feature>
<dbReference type="RefSeq" id="WP_305022287.1">
    <property type="nucleotide sequence ID" value="NZ_JAUQTB010000001.1"/>
</dbReference>
<gene>
    <name evidence="3" type="ORF">Q5741_01575</name>
</gene>
<accession>A0ABT9C789</accession>
<comment type="caution">
    <text evidence="3">The sequence shown here is derived from an EMBL/GenBank/DDBJ whole genome shotgun (WGS) entry which is preliminary data.</text>
</comment>
<feature type="transmembrane region" description="Helical" evidence="2">
    <location>
        <begin position="94"/>
        <end position="115"/>
    </location>
</feature>
<reference evidence="3 4" key="1">
    <citation type="submission" date="2023-07" db="EMBL/GenBank/DDBJ databases">
        <title>Paenibacillus sp. JX-17 nov. isolated from soil.</title>
        <authorList>
            <person name="Wan Y."/>
            <person name="Liu B."/>
        </authorList>
    </citation>
    <scope>NUCLEOTIDE SEQUENCE [LARGE SCALE GENOMIC DNA]</scope>
    <source>
        <strain evidence="3 4">JX-17</strain>
    </source>
</reference>
<name>A0ABT9C789_9BACL</name>
<keyword evidence="4" id="KW-1185">Reference proteome</keyword>
<keyword evidence="2" id="KW-0472">Membrane</keyword>
<dbReference type="Proteomes" id="UP001240171">
    <property type="component" value="Unassembled WGS sequence"/>
</dbReference>
<sequence>MNQELSRMQKYGSQRRSGRKKSAEVTQESTKERSKVREKTSLDASAASLSRRAAQARRAKAASTEDARRTPEEEEELLTRAEMFPSRRLRLSRWFLNTLSFLFVLLTIGLFWWGFQGAPPLSTFWDWF</sequence>
<evidence type="ECO:0000256" key="2">
    <source>
        <dbReference type="SAM" id="Phobius"/>
    </source>
</evidence>
<keyword evidence="2" id="KW-0812">Transmembrane</keyword>
<evidence type="ECO:0000256" key="1">
    <source>
        <dbReference type="SAM" id="MobiDB-lite"/>
    </source>
</evidence>
<dbReference type="EMBL" id="JAUQTB010000001">
    <property type="protein sequence ID" value="MDO7905101.1"/>
    <property type="molecule type" value="Genomic_DNA"/>
</dbReference>
<evidence type="ECO:0000313" key="4">
    <source>
        <dbReference type="Proteomes" id="UP001240171"/>
    </source>
</evidence>
<feature type="compositionally biased region" description="Low complexity" evidence="1">
    <location>
        <begin position="44"/>
        <end position="53"/>
    </location>
</feature>